<dbReference type="AlphaFoldDB" id="A0A0E9TI51"/>
<reference evidence="1" key="1">
    <citation type="submission" date="2014-11" db="EMBL/GenBank/DDBJ databases">
        <authorList>
            <person name="Amaro Gonzalez C."/>
        </authorList>
    </citation>
    <scope>NUCLEOTIDE SEQUENCE</scope>
</reference>
<proteinExistence type="predicted"/>
<reference evidence="1" key="2">
    <citation type="journal article" date="2015" name="Fish Shellfish Immunol.">
        <title>Early steps in the European eel (Anguilla anguilla)-Vibrio vulnificus interaction in the gills: Role of the RtxA13 toxin.</title>
        <authorList>
            <person name="Callol A."/>
            <person name="Pajuelo D."/>
            <person name="Ebbesson L."/>
            <person name="Teles M."/>
            <person name="MacKenzie S."/>
            <person name="Amaro C."/>
        </authorList>
    </citation>
    <scope>NUCLEOTIDE SEQUENCE</scope>
</reference>
<evidence type="ECO:0000313" key="1">
    <source>
        <dbReference type="EMBL" id="JAH52388.1"/>
    </source>
</evidence>
<sequence>MPWATKYMRVNFIYLNLTQITAQVAFQTGKKT</sequence>
<dbReference type="EMBL" id="GBXM01056189">
    <property type="protein sequence ID" value="JAH52388.1"/>
    <property type="molecule type" value="Transcribed_RNA"/>
</dbReference>
<name>A0A0E9TI51_ANGAN</name>
<accession>A0A0E9TI51</accession>
<protein>
    <submittedName>
        <fullName evidence="1">Uncharacterized protein</fullName>
    </submittedName>
</protein>
<organism evidence="1">
    <name type="scientific">Anguilla anguilla</name>
    <name type="common">European freshwater eel</name>
    <name type="synonym">Muraena anguilla</name>
    <dbReference type="NCBI Taxonomy" id="7936"/>
    <lineage>
        <taxon>Eukaryota</taxon>
        <taxon>Metazoa</taxon>
        <taxon>Chordata</taxon>
        <taxon>Craniata</taxon>
        <taxon>Vertebrata</taxon>
        <taxon>Euteleostomi</taxon>
        <taxon>Actinopterygii</taxon>
        <taxon>Neopterygii</taxon>
        <taxon>Teleostei</taxon>
        <taxon>Anguilliformes</taxon>
        <taxon>Anguillidae</taxon>
        <taxon>Anguilla</taxon>
    </lineage>
</organism>